<feature type="compositionally biased region" description="Basic and acidic residues" evidence="1">
    <location>
        <begin position="173"/>
        <end position="195"/>
    </location>
</feature>
<evidence type="ECO:0000313" key="2">
    <source>
        <dbReference type="EMBL" id="CAG8779277.1"/>
    </source>
</evidence>
<reference evidence="2 3" key="1">
    <citation type="submission" date="2021-06" db="EMBL/GenBank/DDBJ databases">
        <authorList>
            <person name="Kallberg Y."/>
            <person name="Tangrot J."/>
            <person name="Rosling A."/>
        </authorList>
    </citation>
    <scope>NUCLEOTIDE SEQUENCE [LARGE SCALE GENOMIC DNA]</scope>
    <source>
        <strain evidence="2 3">120-4 pot B 10/14</strain>
    </source>
</reference>
<keyword evidence="3" id="KW-1185">Reference proteome</keyword>
<feature type="non-terminal residue" evidence="2">
    <location>
        <position position="195"/>
    </location>
</feature>
<evidence type="ECO:0000256" key="1">
    <source>
        <dbReference type="SAM" id="MobiDB-lite"/>
    </source>
</evidence>
<feature type="compositionally biased region" description="Polar residues" evidence="1">
    <location>
        <begin position="120"/>
        <end position="129"/>
    </location>
</feature>
<comment type="caution">
    <text evidence="2">The sequence shown here is derived from an EMBL/GenBank/DDBJ whole genome shotgun (WGS) entry which is preliminary data.</text>
</comment>
<dbReference type="EMBL" id="CAJVQB010016305">
    <property type="protein sequence ID" value="CAG8779277.1"/>
    <property type="molecule type" value="Genomic_DNA"/>
</dbReference>
<proteinExistence type="predicted"/>
<feature type="region of interest" description="Disordered" evidence="1">
    <location>
        <begin position="167"/>
        <end position="195"/>
    </location>
</feature>
<name>A0ABN7VJT4_GIGMA</name>
<evidence type="ECO:0000313" key="3">
    <source>
        <dbReference type="Proteomes" id="UP000789901"/>
    </source>
</evidence>
<dbReference type="Proteomes" id="UP000789901">
    <property type="component" value="Unassembled WGS sequence"/>
</dbReference>
<feature type="region of interest" description="Disordered" evidence="1">
    <location>
        <begin position="120"/>
        <end position="144"/>
    </location>
</feature>
<gene>
    <name evidence="2" type="ORF">GMARGA_LOCUS19496</name>
</gene>
<protein>
    <submittedName>
        <fullName evidence="2">38488_t:CDS:1</fullName>
    </submittedName>
</protein>
<sequence>MFHLFLTNNLIKKNQNVTDNITYNNCERQIQPSCENDDDLIQKWQETITLRKQVEQLTNDQELKKDNMSRSTTKIFTREGSSKLQTATTSINTSIETSELYRSVRSKLLIAHQNVNENTSRISEATNSDSNKEKNESTTNLTIGNFNSTRHTRVEDEKDDYIENTGLYGENINNHDDENMNKNDEYEKITNDEKK</sequence>
<accession>A0ABN7VJT4</accession>
<organism evidence="2 3">
    <name type="scientific">Gigaspora margarita</name>
    <dbReference type="NCBI Taxonomy" id="4874"/>
    <lineage>
        <taxon>Eukaryota</taxon>
        <taxon>Fungi</taxon>
        <taxon>Fungi incertae sedis</taxon>
        <taxon>Mucoromycota</taxon>
        <taxon>Glomeromycotina</taxon>
        <taxon>Glomeromycetes</taxon>
        <taxon>Diversisporales</taxon>
        <taxon>Gigasporaceae</taxon>
        <taxon>Gigaspora</taxon>
    </lineage>
</organism>